<dbReference type="EMBL" id="JAACNH010000006">
    <property type="protein sequence ID" value="KAG8439882.1"/>
    <property type="molecule type" value="Genomic_DNA"/>
</dbReference>
<proteinExistence type="predicted"/>
<accession>A0A8T2J6D1</accession>
<evidence type="ECO:0008006" key="3">
    <source>
        <dbReference type="Google" id="ProtNLM"/>
    </source>
</evidence>
<comment type="caution">
    <text evidence="1">The sequence shown here is derived from an EMBL/GenBank/DDBJ whole genome shotgun (WGS) entry which is preliminary data.</text>
</comment>
<gene>
    <name evidence="1" type="ORF">GDO86_005882</name>
</gene>
<evidence type="ECO:0000313" key="1">
    <source>
        <dbReference type="EMBL" id="KAG8439882.1"/>
    </source>
</evidence>
<name>A0A8T2J6D1_9PIPI</name>
<protein>
    <recommendedName>
        <fullName evidence="3">TBC1 domain family member 22A</fullName>
    </recommendedName>
</protein>
<dbReference type="AlphaFoldDB" id="A0A8T2J6D1"/>
<sequence>MANDAARKQFWKKNVSRVPGSIQHVYGAQHPPFDPRLHGILTKTVSKPPTTPVKLKKITTFQEFESNTSDAWDVGEDDDELFAMAAENLNTDVVMETANKVLQIHTKLQEQNKLQSTQKEDSPLAVNEQLSNYEHKMGKSASESSIPKALGEKHSLQRQQSIPQQTSETISYSLGLTEREAFRVEKFKQLLTGPNTDLGKYIC</sequence>
<keyword evidence="2" id="KW-1185">Reference proteome</keyword>
<evidence type="ECO:0000313" key="2">
    <source>
        <dbReference type="Proteomes" id="UP000812440"/>
    </source>
</evidence>
<reference evidence="1" key="1">
    <citation type="thesis" date="2020" institute="ProQuest LLC" country="789 East Eisenhower Parkway, Ann Arbor, MI, USA">
        <title>Comparative Genomics and Chromosome Evolution.</title>
        <authorList>
            <person name="Mudd A.B."/>
        </authorList>
    </citation>
    <scope>NUCLEOTIDE SEQUENCE</scope>
    <source>
        <strain evidence="1">Female2</strain>
        <tissue evidence="1">Blood</tissue>
    </source>
</reference>
<dbReference type="OrthoDB" id="26371at2759"/>
<organism evidence="1 2">
    <name type="scientific">Hymenochirus boettgeri</name>
    <name type="common">Congo dwarf clawed frog</name>
    <dbReference type="NCBI Taxonomy" id="247094"/>
    <lineage>
        <taxon>Eukaryota</taxon>
        <taxon>Metazoa</taxon>
        <taxon>Chordata</taxon>
        <taxon>Craniata</taxon>
        <taxon>Vertebrata</taxon>
        <taxon>Euteleostomi</taxon>
        <taxon>Amphibia</taxon>
        <taxon>Batrachia</taxon>
        <taxon>Anura</taxon>
        <taxon>Pipoidea</taxon>
        <taxon>Pipidae</taxon>
        <taxon>Pipinae</taxon>
        <taxon>Hymenochirus</taxon>
    </lineage>
</organism>
<dbReference type="Proteomes" id="UP000812440">
    <property type="component" value="Chromosome 3"/>
</dbReference>